<dbReference type="AlphaFoldDB" id="A0A1I7BN31"/>
<dbReference type="Gene3D" id="2.40.160.60">
    <property type="entry name" value="Outer membrane protein transport protein (OMPP1/FadL/TodX)"/>
    <property type="match status" value="1"/>
</dbReference>
<sequence>MKNTLKLTALTVLFSSFFMNASAQESTVAPKYSNEFLQIGVGARAYAMGNANVANVNDVTAAYWNPAGLTQVDDWAEVALMHSEYFAGIAKYDYLGIAHSLDKKSTVAFSAIRFGVDDIPNTTQLIDNEGRIDYDRITTFTAADMAFLFSYARELNVKGLSFGGNFKVVHRKAGDFAKSWGFGLDAGVQYQMNKHWNFALMGRDITSTFNAWMFNLDDATKEVFIETGNEIPENGLELTLPRLIFAASYRHDLGKNGMFINAEANLDLTTDKRRNVLLQTDLLSGDPHLGIEVGYKEYVALRAGLNKVQQVKDFDDNMSYTFQPNVGIGVGFKGVTLDYAFTNLGGAVNAYTHIISLKFGLDKPKNMR</sequence>
<keyword evidence="3" id="KW-1185">Reference proteome</keyword>
<proteinExistence type="predicted"/>
<dbReference type="Proteomes" id="UP000236454">
    <property type="component" value="Unassembled WGS sequence"/>
</dbReference>
<dbReference type="SUPFAM" id="SSF56935">
    <property type="entry name" value="Porins"/>
    <property type="match status" value="1"/>
</dbReference>
<organism evidence="2 3">
    <name type="scientific">Lishizhenia tianjinensis</name>
    <dbReference type="NCBI Taxonomy" id="477690"/>
    <lineage>
        <taxon>Bacteria</taxon>
        <taxon>Pseudomonadati</taxon>
        <taxon>Bacteroidota</taxon>
        <taxon>Flavobacteriia</taxon>
        <taxon>Flavobacteriales</taxon>
        <taxon>Crocinitomicaceae</taxon>
        <taxon>Lishizhenia</taxon>
    </lineage>
</organism>
<dbReference type="STRING" id="477690.SAMN05216474_2926"/>
<accession>A0A1I7BN31</accession>
<dbReference type="RefSeq" id="WP_244526234.1">
    <property type="nucleotide sequence ID" value="NZ_FPAS01000006.1"/>
</dbReference>
<dbReference type="EMBL" id="FPAS01000006">
    <property type="protein sequence ID" value="SFT88573.1"/>
    <property type="molecule type" value="Genomic_DNA"/>
</dbReference>
<reference evidence="2 3" key="1">
    <citation type="submission" date="2016-10" db="EMBL/GenBank/DDBJ databases">
        <authorList>
            <person name="de Groot N.N."/>
        </authorList>
    </citation>
    <scope>NUCLEOTIDE SEQUENCE [LARGE SCALE GENOMIC DNA]</scope>
    <source>
        <strain evidence="2 3">CGMCC 1.7005</strain>
    </source>
</reference>
<name>A0A1I7BN31_9FLAO</name>
<evidence type="ECO:0000256" key="1">
    <source>
        <dbReference type="SAM" id="SignalP"/>
    </source>
</evidence>
<evidence type="ECO:0000313" key="2">
    <source>
        <dbReference type="EMBL" id="SFT88573.1"/>
    </source>
</evidence>
<keyword evidence="1" id="KW-0732">Signal</keyword>
<evidence type="ECO:0008006" key="4">
    <source>
        <dbReference type="Google" id="ProtNLM"/>
    </source>
</evidence>
<gene>
    <name evidence="2" type="ORF">SAMN05216474_2926</name>
</gene>
<dbReference type="NCBIfam" id="NF033709">
    <property type="entry name" value="PorV_fam"/>
    <property type="match status" value="1"/>
</dbReference>
<feature type="chain" id="PRO_5014789880" description="PorV/PorQ family protein" evidence="1">
    <location>
        <begin position="24"/>
        <end position="368"/>
    </location>
</feature>
<feature type="signal peptide" evidence="1">
    <location>
        <begin position="1"/>
        <end position="23"/>
    </location>
</feature>
<protein>
    <recommendedName>
        <fullName evidence="4">PorV/PorQ family protein</fullName>
    </recommendedName>
</protein>
<evidence type="ECO:0000313" key="3">
    <source>
        <dbReference type="Proteomes" id="UP000236454"/>
    </source>
</evidence>